<evidence type="ECO:0000313" key="3">
    <source>
        <dbReference type="Proteomes" id="UP001189429"/>
    </source>
</evidence>
<organism evidence="2 3">
    <name type="scientific">Prorocentrum cordatum</name>
    <dbReference type="NCBI Taxonomy" id="2364126"/>
    <lineage>
        <taxon>Eukaryota</taxon>
        <taxon>Sar</taxon>
        <taxon>Alveolata</taxon>
        <taxon>Dinophyceae</taxon>
        <taxon>Prorocentrales</taxon>
        <taxon>Prorocentraceae</taxon>
        <taxon>Prorocentrum</taxon>
    </lineage>
</organism>
<reference evidence="2" key="1">
    <citation type="submission" date="2023-10" db="EMBL/GenBank/DDBJ databases">
        <authorList>
            <person name="Chen Y."/>
            <person name="Shah S."/>
            <person name="Dougan E. K."/>
            <person name="Thang M."/>
            <person name="Chan C."/>
        </authorList>
    </citation>
    <scope>NUCLEOTIDE SEQUENCE [LARGE SCALE GENOMIC DNA]</scope>
</reference>
<feature type="region of interest" description="Disordered" evidence="1">
    <location>
        <begin position="301"/>
        <end position="327"/>
    </location>
</feature>
<proteinExistence type="predicted"/>
<dbReference type="EMBL" id="CAUYUJ010014436">
    <property type="protein sequence ID" value="CAK0841184.1"/>
    <property type="molecule type" value="Genomic_DNA"/>
</dbReference>
<feature type="compositionally biased region" description="Low complexity" evidence="1">
    <location>
        <begin position="1"/>
        <end position="15"/>
    </location>
</feature>
<feature type="region of interest" description="Disordered" evidence="1">
    <location>
        <begin position="1"/>
        <end position="28"/>
    </location>
</feature>
<protein>
    <recommendedName>
        <fullName evidence="4">RING-type E3 ubiquitin transferase</fullName>
    </recommendedName>
</protein>
<accession>A0ABN9T7W0</accession>
<sequence>MDAAAAGEVHVAAGAVPPPPHLPSKGRRQCPICKANPLTSQHKQDCGRTETTHGENVFVSYFDRKKLGRAFTKIGLEAREAMSDQPNQPTMKSVHYGWNTDLKSLNPGTADIGEAAYDLMRKMIMSSSLLWTMTLHGGGVAHCVYDDLRDVKDNLRKDCTVQVIMSRDREDEVFPAHSPPKQVAALVGKDGCDKTCEICKNDGCPNCPHCCLTFLSSAKGLSIVAGSQGAHCPRKDVCYAIIGDVVVPMKVGFIASFDHSKVPFGVWKPAGGWPMFDLLEVVLSSKSLDYQVPRPPAQKMSRVILDGDSEEGAASDGESSFYEDTSE</sequence>
<dbReference type="Proteomes" id="UP001189429">
    <property type="component" value="Unassembled WGS sequence"/>
</dbReference>
<name>A0ABN9T7W0_9DINO</name>
<comment type="caution">
    <text evidence="2">The sequence shown here is derived from an EMBL/GenBank/DDBJ whole genome shotgun (WGS) entry which is preliminary data.</text>
</comment>
<gene>
    <name evidence="2" type="ORF">PCOR1329_LOCUS36457</name>
</gene>
<evidence type="ECO:0000313" key="2">
    <source>
        <dbReference type="EMBL" id="CAK0841184.1"/>
    </source>
</evidence>
<keyword evidence="3" id="KW-1185">Reference proteome</keyword>
<evidence type="ECO:0008006" key="4">
    <source>
        <dbReference type="Google" id="ProtNLM"/>
    </source>
</evidence>
<evidence type="ECO:0000256" key="1">
    <source>
        <dbReference type="SAM" id="MobiDB-lite"/>
    </source>
</evidence>